<dbReference type="EC" id="2.4.1.-" evidence="8"/>
<dbReference type="AlphaFoldDB" id="A0ABD0JGA5"/>
<evidence type="ECO:0000256" key="1">
    <source>
        <dbReference type="ARBA" id="ARBA00004167"/>
    </source>
</evidence>
<evidence type="ECO:0000256" key="3">
    <source>
        <dbReference type="ARBA" id="ARBA00022676"/>
    </source>
</evidence>
<evidence type="ECO:0000256" key="6">
    <source>
        <dbReference type="ARBA" id="ARBA00022989"/>
    </source>
</evidence>
<dbReference type="Pfam" id="PF01697">
    <property type="entry name" value="Glyco_transf_92"/>
    <property type="match status" value="1"/>
</dbReference>
<dbReference type="Proteomes" id="UP001519460">
    <property type="component" value="Unassembled WGS sequence"/>
</dbReference>
<dbReference type="GO" id="GO:0016757">
    <property type="term" value="F:glycosyltransferase activity"/>
    <property type="evidence" value="ECO:0007669"/>
    <property type="project" value="UniProtKB-UniRule"/>
</dbReference>
<evidence type="ECO:0000313" key="10">
    <source>
        <dbReference type="Proteomes" id="UP001519460"/>
    </source>
</evidence>
<evidence type="ECO:0000256" key="5">
    <source>
        <dbReference type="ARBA" id="ARBA00022692"/>
    </source>
</evidence>
<gene>
    <name evidence="9" type="ORF">BaRGS_00034806</name>
</gene>
<sequence>MALGIPRVESTKAIFVGSGTVISFGQFYSNRHAVWFVNGNFDMSKNENMTFKFSGKSFDSSKDDMVRVAGPGENIQVGELEVHVMSAIHRQDYPLPGAFNVLLVGWADKESRNQSFVCCLGNAMNAGNMIEAEAKLLYFDNRVHVEMHPALFVCTLANTSSALDLRYVAFAEKSCDVNMTRGLDITLPKDGTNKIGICAKMAYGDLDPELLVEWFEFAKLVGVDVVQVFYHIVSERAMDVFRYYENTGFVVLLPITLAVKKGTGLQFALENRYDSLILNSLGFGSSPRVYGTSEGEVPRGTVVKLWMDGKVTLNDCWHRLSRYDFVVIMDFDELLLPSLPHKTLLEVFQ</sequence>
<keyword evidence="6" id="KW-1133">Transmembrane helix</keyword>
<organism evidence="9 10">
    <name type="scientific">Batillaria attramentaria</name>
    <dbReference type="NCBI Taxonomy" id="370345"/>
    <lineage>
        <taxon>Eukaryota</taxon>
        <taxon>Metazoa</taxon>
        <taxon>Spiralia</taxon>
        <taxon>Lophotrochozoa</taxon>
        <taxon>Mollusca</taxon>
        <taxon>Gastropoda</taxon>
        <taxon>Caenogastropoda</taxon>
        <taxon>Sorbeoconcha</taxon>
        <taxon>Cerithioidea</taxon>
        <taxon>Batillariidae</taxon>
        <taxon>Batillaria</taxon>
    </lineage>
</organism>
<reference evidence="9 10" key="1">
    <citation type="journal article" date="2023" name="Sci. Data">
        <title>Genome assembly of the Korean intertidal mud-creeper Batillaria attramentaria.</title>
        <authorList>
            <person name="Patra A.K."/>
            <person name="Ho P.T."/>
            <person name="Jun S."/>
            <person name="Lee S.J."/>
            <person name="Kim Y."/>
            <person name="Won Y.J."/>
        </authorList>
    </citation>
    <scope>NUCLEOTIDE SEQUENCE [LARGE SCALE GENOMIC DNA]</scope>
    <source>
        <strain evidence="9">Wonlab-2016</strain>
    </source>
</reference>
<dbReference type="EMBL" id="JACVVK020000452">
    <property type="protein sequence ID" value="KAK7473977.1"/>
    <property type="molecule type" value="Genomic_DNA"/>
</dbReference>
<feature type="non-terminal residue" evidence="9">
    <location>
        <position position="349"/>
    </location>
</feature>
<proteinExistence type="inferred from homology"/>
<evidence type="ECO:0000256" key="7">
    <source>
        <dbReference type="ARBA" id="ARBA00023136"/>
    </source>
</evidence>
<protein>
    <recommendedName>
        <fullName evidence="8">Glycosyltransferase family 92 protein</fullName>
        <ecNumber evidence="8">2.4.1.-</ecNumber>
    </recommendedName>
</protein>
<keyword evidence="5" id="KW-0812">Transmembrane</keyword>
<keyword evidence="10" id="KW-1185">Reference proteome</keyword>
<keyword evidence="7" id="KW-0472">Membrane</keyword>
<evidence type="ECO:0000313" key="9">
    <source>
        <dbReference type="EMBL" id="KAK7473977.1"/>
    </source>
</evidence>
<evidence type="ECO:0000256" key="2">
    <source>
        <dbReference type="ARBA" id="ARBA00007647"/>
    </source>
</evidence>
<comment type="caution">
    <text evidence="9">The sequence shown here is derived from an EMBL/GenBank/DDBJ whole genome shotgun (WGS) entry which is preliminary data.</text>
</comment>
<dbReference type="GO" id="GO:0016020">
    <property type="term" value="C:membrane"/>
    <property type="evidence" value="ECO:0007669"/>
    <property type="project" value="UniProtKB-SubCell"/>
</dbReference>
<keyword evidence="4 8" id="KW-0808">Transferase</keyword>
<name>A0ABD0JGA5_9CAEN</name>
<accession>A0ABD0JGA5</accession>
<dbReference type="InterPro" id="IPR008166">
    <property type="entry name" value="Glyco_transf_92"/>
</dbReference>
<keyword evidence="3 8" id="KW-0328">Glycosyltransferase</keyword>
<dbReference type="PANTHER" id="PTHR21461:SF69">
    <property type="entry name" value="GLYCOSYLTRANSFERASE FAMILY 92 PROTEIN"/>
    <property type="match status" value="1"/>
</dbReference>
<evidence type="ECO:0000256" key="4">
    <source>
        <dbReference type="ARBA" id="ARBA00022679"/>
    </source>
</evidence>
<evidence type="ECO:0000256" key="8">
    <source>
        <dbReference type="RuleBase" id="RU366017"/>
    </source>
</evidence>
<comment type="similarity">
    <text evidence="2 8">Belongs to the glycosyltransferase 92 family.</text>
</comment>
<dbReference type="PANTHER" id="PTHR21461">
    <property type="entry name" value="GLYCOSYLTRANSFERASE FAMILY 92 PROTEIN"/>
    <property type="match status" value="1"/>
</dbReference>
<comment type="subcellular location">
    <subcellularLocation>
        <location evidence="1">Membrane</location>
        <topology evidence="1">Single-pass membrane protein</topology>
    </subcellularLocation>
</comment>